<feature type="domain" description="Amine oxidase" evidence="4">
    <location>
        <begin position="15"/>
        <end position="491"/>
    </location>
</feature>
<organism evidence="5 6">
    <name type="scientific">Yimella lutea</name>
    <dbReference type="NCBI Taxonomy" id="587872"/>
    <lineage>
        <taxon>Bacteria</taxon>
        <taxon>Bacillati</taxon>
        <taxon>Actinomycetota</taxon>
        <taxon>Actinomycetes</taxon>
        <taxon>Micrococcales</taxon>
        <taxon>Dermacoccaceae</taxon>
        <taxon>Yimella</taxon>
    </lineage>
</organism>
<dbReference type="AlphaFoldDB" id="A0A542EII5"/>
<reference evidence="5 6" key="1">
    <citation type="submission" date="2019-06" db="EMBL/GenBank/DDBJ databases">
        <title>Sequencing the genomes of 1000 actinobacteria strains.</title>
        <authorList>
            <person name="Klenk H.-P."/>
        </authorList>
    </citation>
    <scope>NUCLEOTIDE SEQUENCE [LARGE SCALE GENOMIC DNA]</scope>
    <source>
        <strain evidence="5 6">DSM 19828</strain>
    </source>
</reference>
<keyword evidence="6" id="KW-1185">Reference proteome</keyword>
<evidence type="ECO:0000313" key="5">
    <source>
        <dbReference type="EMBL" id="TQJ15153.1"/>
    </source>
</evidence>
<gene>
    <name evidence="5" type="ORF">FB459_2682</name>
</gene>
<sequence>MNAYDAVVVGGGHHGLVAAIELADHGRQVLLCESRPEVGGAVADRTIGDFVVDEFSAFHPLAAASPVIQGLGLDKHGLQWARSERVVAHLGRPDDTSGALLHADPAHTAARLDADAPGDGAAWLELVDSFASLKDPLLDALLLSWPPVRHAPKLAKAVGATNLLDFVRFALLPVEQLSVERFRGRAARDLLSGNAMHADIPPEAPGSGVYGWIMTMLAQDVGFPTPVGGAGALARSLRSRAEAAGVEIRTGTPVVRIRAEHARASGVDLASGEFIKAPVVIADTSAPMLYGTLLEDVPAGLRARMERFTWDLPTIKINLGLSGAMPWTAEAGRSTSVVHVGGSHRDLVRWSADLGSGRIPEHPFALVGQMTSTDPLRSPAGTESMWVYSHLPRGVTDDDGTEHLIRNCERMLEEFAPGWRDLVVERWDQTPRSLQDSNANLGEGAVGGGTMQLFQQAFWRPATGLGGPRTFLPGLYLGSAAIHPGGGVHGGAGHMAARAALADSGLAGKVRDALERRVRRSIDTSLPRF</sequence>
<evidence type="ECO:0000256" key="3">
    <source>
        <dbReference type="ARBA" id="ARBA00040298"/>
    </source>
</evidence>
<dbReference type="Pfam" id="PF01593">
    <property type="entry name" value="Amino_oxidase"/>
    <property type="match status" value="1"/>
</dbReference>
<dbReference type="InterPro" id="IPR036188">
    <property type="entry name" value="FAD/NAD-bd_sf"/>
</dbReference>
<dbReference type="SUPFAM" id="SSF51905">
    <property type="entry name" value="FAD/NAD(P)-binding domain"/>
    <property type="match status" value="1"/>
</dbReference>
<dbReference type="RefSeq" id="WP_141928805.1">
    <property type="nucleotide sequence ID" value="NZ_BAABCI010000020.1"/>
</dbReference>
<evidence type="ECO:0000259" key="4">
    <source>
        <dbReference type="Pfam" id="PF01593"/>
    </source>
</evidence>
<proteinExistence type="predicted"/>
<dbReference type="Gene3D" id="3.50.50.60">
    <property type="entry name" value="FAD/NAD(P)-binding domain"/>
    <property type="match status" value="2"/>
</dbReference>
<evidence type="ECO:0000256" key="1">
    <source>
        <dbReference type="ARBA" id="ARBA00037217"/>
    </source>
</evidence>
<dbReference type="OrthoDB" id="833207at2"/>
<protein>
    <recommendedName>
        <fullName evidence="3">Pyridine nucleotide-disulfide oxidoreductase domain-containing protein 2</fullName>
    </recommendedName>
</protein>
<dbReference type="Proteomes" id="UP000320806">
    <property type="component" value="Unassembled WGS sequence"/>
</dbReference>
<comment type="caution">
    <text evidence="5">The sequence shown here is derived from an EMBL/GenBank/DDBJ whole genome shotgun (WGS) entry which is preliminary data.</text>
</comment>
<name>A0A542EII5_9MICO</name>
<dbReference type="EMBL" id="VFMO01000001">
    <property type="protein sequence ID" value="TQJ15153.1"/>
    <property type="molecule type" value="Genomic_DNA"/>
</dbReference>
<dbReference type="InterPro" id="IPR002937">
    <property type="entry name" value="Amino_oxidase"/>
</dbReference>
<dbReference type="GO" id="GO:0016491">
    <property type="term" value="F:oxidoreductase activity"/>
    <property type="evidence" value="ECO:0007669"/>
    <property type="project" value="InterPro"/>
</dbReference>
<dbReference type="PANTHER" id="PTHR10668">
    <property type="entry name" value="PHYTOENE DEHYDROGENASE"/>
    <property type="match status" value="1"/>
</dbReference>
<dbReference type="PANTHER" id="PTHR10668:SF105">
    <property type="entry name" value="DEHYDROGENASE-RELATED"/>
    <property type="match status" value="1"/>
</dbReference>
<evidence type="ECO:0000256" key="2">
    <source>
        <dbReference type="ARBA" id="ARBA00038825"/>
    </source>
</evidence>
<comment type="subunit">
    <text evidence="2">Interacts with COX5B; this interaction may contribute to localize PYROXD2 to the inner face of the inner mitochondrial membrane.</text>
</comment>
<accession>A0A542EII5</accession>
<comment type="function">
    <text evidence="1">Probable oxidoreductase that may play a role as regulator of mitochondrial function.</text>
</comment>
<evidence type="ECO:0000313" key="6">
    <source>
        <dbReference type="Proteomes" id="UP000320806"/>
    </source>
</evidence>